<sequence length="217" mass="23858">MAAKTTPFQKTRFYIGTSEDVGKKITACTVTPNATITVPSSGFKTGDCVLVTGLGALDGYYPVKSVAADVITLADEVDWSAYDQPTVFTDAKAALVKWSNNFCELRNLERSEDTLTEEDVTTMCDDGKATEAGEFEYGETQMKFFTAPTSEMQKLCRKKFFSKSKFPFRLVFPNGQGTMYGTGYFKSGNGYSGETMGKFESGATIKHTKQEYHLPVA</sequence>
<comment type="caution">
    <text evidence="1">The sequence shown here is derived from an EMBL/GenBank/DDBJ whole genome shotgun (WGS) entry which is preliminary data.</text>
</comment>
<gene>
    <name evidence="1" type="ORF">DPV87_07315</name>
</gene>
<proteinExistence type="predicted"/>
<evidence type="ECO:0008006" key="3">
    <source>
        <dbReference type="Google" id="ProtNLM"/>
    </source>
</evidence>
<evidence type="ECO:0000313" key="1">
    <source>
        <dbReference type="EMBL" id="RDE90217.1"/>
    </source>
</evidence>
<dbReference type="Proteomes" id="UP000253910">
    <property type="component" value="Unassembled WGS sequence"/>
</dbReference>
<dbReference type="Gene3D" id="4.10.410.40">
    <property type="match status" value="1"/>
</dbReference>
<protein>
    <recommendedName>
        <fullName evidence="3">Phage protein</fullName>
    </recommendedName>
</protein>
<dbReference type="EMBL" id="QEPW01000012">
    <property type="protein sequence ID" value="RDE90217.1"/>
    <property type="molecule type" value="Genomic_DNA"/>
</dbReference>
<dbReference type="RefSeq" id="WP_111315693.1">
    <property type="nucleotide sequence ID" value="NZ_QEPW01000012.1"/>
</dbReference>
<accession>A0A369YZB2</accession>
<evidence type="ECO:0000313" key="2">
    <source>
        <dbReference type="Proteomes" id="UP000253910"/>
    </source>
</evidence>
<name>A0A369YZB2_HAEPA</name>
<dbReference type="AlphaFoldDB" id="A0A369YZB2"/>
<reference evidence="1 2" key="1">
    <citation type="submission" date="2018-05" db="EMBL/GenBank/DDBJ databases">
        <title>Draft Genome Sequences for a Diverse set of 7 Haemophilus Species.</title>
        <authorList>
            <person name="Nichols M."/>
            <person name="Topaz N."/>
            <person name="Wang X."/>
            <person name="Wang X."/>
            <person name="Boxrud D."/>
        </authorList>
    </citation>
    <scope>NUCLEOTIDE SEQUENCE [LARGE SCALE GENOMIC DNA]</scope>
    <source>
        <strain evidence="1 2">C2008001710</strain>
    </source>
</reference>
<organism evidence="1 2">
    <name type="scientific">Haemophilus parainfluenzae</name>
    <dbReference type="NCBI Taxonomy" id="729"/>
    <lineage>
        <taxon>Bacteria</taxon>
        <taxon>Pseudomonadati</taxon>
        <taxon>Pseudomonadota</taxon>
        <taxon>Gammaproteobacteria</taxon>
        <taxon>Pasteurellales</taxon>
        <taxon>Pasteurellaceae</taxon>
        <taxon>Haemophilus</taxon>
    </lineage>
</organism>